<feature type="region of interest" description="Disordered" evidence="1">
    <location>
        <begin position="325"/>
        <end position="424"/>
    </location>
</feature>
<feature type="compositionally biased region" description="Polar residues" evidence="1">
    <location>
        <begin position="100"/>
        <end position="114"/>
    </location>
</feature>
<organism evidence="2 3">
    <name type="scientific">Lecanosticta acicola</name>
    <dbReference type="NCBI Taxonomy" id="111012"/>
    <lineage>
        <taxon>Eukaryota</taxon>
        <taxon>Fungi</taxon>
        <taxon>Dikarya</taxon>
        <taxon>Ascomycota</taxon>
        <taxon>Pezizomycotina</taxon>
        <taxon>Dothideomycetes</taxon>
        <taxon>Dothideomycetidae</taxon>
        <taxon>Mycosphaerellales</taxon>
        <taxon>Mycosphaerellaceae</taxon>
        <taxon>Lecanosticta</taxon>
    </lineage>
</organism>
<name>A0AAI9ECM7_9PEZI</name>
<reference evidence="2" key="1">
    <citation type="submission" date="2023-11" db="EMBL/GenBank/DDBJ databases">
        <authorList>
            <person name="Alioto T."/>
            <person name="Alioto T."/>
            <person name="Gomez Garrido J."/>
        </authorList>
    </citation>
    <scope>NUCLEOTIDE SEQUENCE</scope>
</reference>
<dbReference type="Proteomes" id="UP001296104">
    <property type="component" value="Unassembled WGS sequence"/>
</dbReference>
<dbReference type="EMBL" id="CAVMBE010000045">
    <property type="protein sequence ID" value="CAK4031239.1"/>
    <property type="molecule type" value="Genomic_DNA"/>
</dbReference>
<comment type="caution">
    <text evidence="2">The sequence shown here is derived from an EMBL/GenBank/DDBJ whole genome shotgun (WGS) entry which is preliminary data.</text>
</comment>
<dbReference type="AlphaFoldDB" id="A0AAI9ECM7"/>
<feature type="compositionally biased region" description="Polar residues" evidence="1">
    <location>
        <begin position="192"/>
        <end position="206"/>
    </location>
</feature>
<sequence>MSTRTKSFFDTDQRMVLQPGPQPMQVIFERPLTHTTQPRPGQWSRRPHAQPARNEAPANVPPPKPPIPATTQAKSKLQAFQYAPDDEGQIVAAQEDDVSGENQQTTDGSSNAAQSAPDELVNGSSRQAPSLPHANTFPCTPGARLPLEDLIGNCDEAQREEPVYYSPEEQLGWNPNSSGLTPNQRKRKRAKSSSPACPTTSSQDKTSAFFGDGGAPSTAKRTPAADPAADLWQRYANGRQSGERLKPNEVGSLMFLGSPRPMETPIKSGPFRRWASTGNDWPSTKNKRRCTAGGQGTSVWQDQTAIESGGKSKVATMVQRIQETLASQRLEKERQTSQPHVAEGPSSSSPLPEKGAENFPTPGAVSPLQIRQPNIRSPPKVHPRAPEPKSRPPSQGIRTTQSGGFRVDLSKPVGDPLNPSSTGLYLQSKAKLPAYKRPSITRPLSQTKVKQIIAPPIAATVSKDFDEFGDDAFDLTADDLDELLSQKPLEQRSLYDIPQHPNPHRQSEGTSVQPSKPTVPRQTITLADDDDEFGGDDIDEESFTQAEFSATQAHRVSQHF</sequence>
<feature type="compositionally biased region" description="Polar residues" evidence="1">
    <location>
        <begin position="392"/>
        <end position="403"/>
    </location>
</feature>
<accession>A0AAI9ECM7</accession>
<gene>
    <name evidence="2" type="ORF">LECACI_7A006397</name>
</gene>
<keyword evidence="3" id="KW-1185">Reference proteome</keyword>
<feature type="compositionally biased region" description="Polar residues" evidence="1">
    <location>
        <begin position="508"/>
        <end position="525"/>
    </location>
</feature>
<feature type="compositionally biased region" description="Polar residues" evidence="1">
    <location>
        <begin position="173"/>
        <end position="183"/>
    </location>
</feature>
<feature type="compositionally biased region" description="Polar residues" evidence="1">
    <location>
        <begin position="297"/>
        <end position="306"/>
    </location>
</feature>
<feature type="compositionally biased region" description="Pro residues" evidence="1">
    <location>
        <begin position="59"/>
        <end position="68"/>
    </location>
</feature>
<evidence type="ECO:0000256" key="1">
    <source>
        <dbReference type="SAM" id="MobiDB-lite"/>
    </source>
</evidence>
<proteinExistence type="predicted"/>
<feature type="region of interest" description="Disordered" evidence="1">
    <location>
        <begin position="488"/>
        <end position="541"/>
    </location>
</feature>
<feature type="region of interest" description="Disordered" evidence="1">
    <location>
        <begin position="19"/>
        <end position="227"/>
    </location>
</feature>
<feature type="region of interest" description="Disordered" evidence="1">
    <location>
        <begin position="239"/>
        <end position="313"/>
    </location>
</feature>
<evidence type="ECO:0000313" key="2">
    <source>
        <dbReference type="EMBL" id="CAK4031239.1"/>
    </source>
</evidence>
<protein>
    <submittedName>
        <fullName evidence="2">Uncharacterized protein</fullName>
    </submittedName>
</protein>
<evidence type="ECO:0000313" key="3">
    <source>
        <dbReference type="Proteomes" id="UP001296104"/>
    </source>
</evidence>
<feature type="compositionally biased region" description="Acidic residues" evidence="1">
    <location>
        <begin position="84"/>
        <end position="99"/>
    </location>
</feature>
<feature type="compositionally biased region" description="Acidic residues" evidence="1">
    <location>
        <begin position="527"/>
        <end position="541"/>
    </location>
</feature>